<accession>A0ABT5FIM9</accession>
<dbReference type="Proteomes" id="UP001528411">
    <property type="component" value="Unassembled WGS sequence"/>
</dbReference>
<reference evidence="1 2" key="1">
    <citation type="submission" date="2023-01" db="EMBL/GenBank/DDBJ databases">
        <title>Psychrosphaera sp. nov., isolated from marine algae.</title>
        <authorList>
            <person name="Bayburt H."/>
            <person name="Choi B.J."/>
            <person name="Kim J.M."/>
            <person name="Choi D.G."/>
            <person name="Jeon C.O."/>
        </authorList>
    </citation>
    <scope>NUCLEOTIDE SEQUENCE [LARGE SCALE GENOMIC DNA]</scope>
    <source>
        <strain evidence="1 2">G1-22</strain>
    </source>
</reference>
<keyword evidence="2" id="KW-1185">Reference proteome</keyword>
<protein>
    <submittedName>
        <fullName evidence="1">Uncharacterized protein</fullName>
    </submittedName>
</protein>
<gene>
    <name evidence="1" type="ORF">PN838_22845</name>
</gene>
<sequence>MRSNLLNAQNLKRNAETFVDSITSDDIGSLPDRSVLEAMQRLPWRID</sequence>
<comment type="caution">
    <text evidence="1">The sequence shown here is derived from an EMBL/GenBank/DDBJ whole genome shotgun (WGS) entry which is preliminary data.</text>
</comment>
<organism evidence="1 2">
    <name type="scientific">Psychrosphaera algicola</name>
    <dbReference type="NCBI Taxonomy" id="3023714"/>
    <lineage>
        <taxon>Bacteria</taxon>
        <taxon>Pseudomonadati</taxon>
        <taxon>Pseudomonadota</taxon>
        <taxon>Gammaproteobacteria</taxon>
        <taxon>Alteromonadales</taxon>
        <taxon>Pseudoalteromonadaceae</taxon>
        <taxon>Psychrosphaera</taxon>
    </lineage>
</organism>
<evidence type="ECO:0000313" key="2">
    <source>
        <dbReference type="Proteomes" id="UP001528411"/>
    </source>
</evidence>
<dbReference type="EMBL" id="JAQOMS010000002">
    <property type="protein sequence ID" value="MDC2891052.1"/>
    <property type="molecule type" value="Genomic_DNA"/>
</dbReference>
<name>A0ABT5FIM9_9GAMM</name>
<dbReference type="RefSeq" id="WP_272182096.1">
    <property type="nucleotide sequence ID" value="NZ_JAQOMS010000002.1"/>
</dbReference>
<proteinExistence type="predicted"/>
<evidence type="ECO:0000313" key="1">
    <source>
        <dbReference type="EMBL" id="MDC2891052.1"/>
    </source>
</evidence>